<organism evidence="3 4">
    <name type="scientific">Acidihalobacter yilgarnensis</name>
    <dbReference type="NCBI Taxonomy" id="2819280"/>
    <lineage>
        <taxon>Bacteria</taxon>
        <taxon>Pseudomonadati</taxon>
        <taxon>Pseudomonadota</taxon>
        <taxon>Gammaproteobacteria</taxon>
        <taxon>Chromatiales</taxon>
        <taxon>Ectothiorhodospiraceae</taxon>
        <taxon>Acidihalobacter</taxon>
    </lineage>
</organism>
<accession>A0A1D8IK81</accession>
<dbReference type="GO" id="GO:0016020">
    <property type="term" value="C:membrane"/>
    <property type="evidence" value="ECO:0007669"/>
    <property type="project" value="InterPro"/>
</dbReference>
<feature type="transmembrane region" description="Helical" evidence="1">
    <location>
        <begin position="6"/>
        <end position="27"/>
    </location>
</feature>
<evidence type="ECO:0000313" key="3">
    <source>
        <dbReference type="EMBL" id="AOU96879.1"/>
    </source>
</evidence>
<keyword evidence="1" id="KW-0812">Transmembrane</keyword>
<feature type="transmembrane region" description="Helical" evidence="1">
    <location>
        <begin position="82"/>
        <end position="102"/>
    </location>
</feature>
<gene>
    <name evidence="3" type="ORF">BI364_01625</name>
</gene>
<keyword evidence="4" id="KW-1185">Reference proteome</keyword>
<feature type="transmembrane region" description="Helical" evidence="1">
    <location>
        <begin position="130"/>
        <end position="151"/>
    </location>
</feature>
<feature type="transmembrane region" description="Helical" evidence="1">
    <location>
        <begin position="48"/>
        <end position="70"/>
    </location>
</feature>
<evidence type="ECO:0000313" key="4">
    <source>
        <dbReference type="Proteomes" id="UP000095401"/>
    </source>
</evidence>
<evidence type="ECO:0000256" key="1">
    <source>
        <dbReference type="SAM" id="Phobius"/>
    </source>
</evidence>
<dbReference type="RefSeq" id="WP_070077271.1">
    <property type="nucleotide sequence ID" value="NZ_CP017415.1"/>
</dbReference>
<feature type="domain" description="Copper resistance protein D" evidence="2">
    <location>
        <begin position="46"/>
        <end position="146"/>
    </location>
</feature>
<dbReference type="AlphaFoldDB" id="A0A1D8IK81"/>
<dbReference type="KEGG" id="aprs:BI364_01625"/>
<dbReference type="EMBL" id="CP017415">
    <property type="protein sequence ID" value="AOU96879.1"/>
    <property type="molecule type" value="Genomic_DNA"/>
</dbReference>
<dbReference type="Proteomes" id="UP000095401">
    <property type="component" value="Chromosome"/>
</dbReference>
<reference evidence="4" key="1">
    <citation type="submission" date="2016-09" db="EMBL/GenBank/DDBJ databases">
        <title>Acidihalobacter prosperus F5.</title>
        <authorList>
            <person name="Khaleque H.N."/>
            <person name="Ramsay J.P."/>
            <person name="Kaksonen A.H."/>
            <person name="Boxall N.J."/>
            <person name="Watkin E.L.J."/>
        </authorList>
    </citation>
    <scope>NUCLEOTIDE SEQUENCE [LARGE SCALE GENOMIC DNA]</scope>
    <source>
        <strain evidence="4">F5</strain>
    </source>
</reference>
<dbReference type="Pfam" id="PF05425">
    <property type="entry name" value="CopD"/>
    <property type="match status" value="1"/>
</dbReference>
<sequence>MLMLLITLHLLSAVVWVGGMFFAYMALRPAAAAVLEAPARLRLWEATFARFFPWVWLAVLLLLGTGLWMMFAYLGGMKTAPYIHAMFGIGLVMMAMYAHIFFAPFKRMRLAIAVEDFAEAGRRLGQIRMLIGINLILGLVVVAIASAGPLMSAA</sequence>
<keyword evidence="1" id="KW-0472">Membrane</keyword>
<proteinExistence type="predicted"/>
<name>A0A1D8IK81_9GAMM</name>
<protein>
    <recommendedName>
        <fullName evidence="2">Copper resistance protein D domain-containing protein</fullName>
    </recommendedName>
</protein>
<dbReference type="InterPro" id="IPR008457">
    <property type="entry name" value="Cu-R_CopD_dom"/>
</dbReference>
<evidence type="ECO:0000259" key="2">
    <source>
        <dbReference type="Pfam" id="PF05425"/>
    </source>
</evidence>
<keyword evidence="1" id="KW-1133">Transmembrane helix</keyword>